<proteinExistence type="predicted"/>
<feature type="transmembrane region" description="Helical" evidence="2">
    <location>
        <begin position="33"/>
        <end position="51"/>
    </location>
</feature>
<organism evidence="3 4">
    <name type="scientific">Nonomuraea terrae</name>
    <dbReference type="NCBI Taxonomy" id="2530383"/>
    <lineage>
        <taxon>Bacteria</taxon>
        <taxon>Bacillati</taxon>
        <taxon>Actinomycetota</taxon>
        <taxon>Actinomycetes</taxon>
        <taxon>Streptosporangiales</taxon>
        <taxon>Streptosporangiaceae</taxon>
        <taxon>Nonomuraea</taxon>
    </lineage>
</organism>
<sequence length="136" mass="13922">MNVVTMARGVAAVMSLIMAVYLAVDGAHRPANMFLWPDVAVAVFLAAAAALPRRYAHAGLIFAFGWSAGVITVSIFSYVVRGAFAWPNLGLVLAAVLMAALLSRSLALSPQGPRPGRTGSFGETGSFGGTGAGAGR</sequence>
<feature type="compositionally biased region" description="Gly residues" evidence="1">
    <location>
        <begin position="125"/>
        <end position="136"/>
    </location>
</feature>
<keyword evidence="2" id="KW-0472">Membrane</keyword>
<feature type="transmembrane region" description="Helical" evidence="2">
    <location>
        <begin position="7"/>
        <end position="27"/>
    </location>
</feature>
<dbReference type="Proteomes" id="UP000295302">
    <property type="component" value="Unassembled WGS sequence"/>
</dbReference>
<dbReference type="EMBL" id="SMKQ01000003">
    <property type="protein sequence ID" value="TDD56497.1"/>
    <property type="molecule type" value="Genomic_DNA"/>
</dbReference>
<reference evidence="3 4" key="1">
    <citation type="submission" date="2019-03" db="EMBL/GenBank/DDBJ databases">
        <title>Draft genome sequences of novel Actinobacteria.</title>
        <authorList>
            <person name="Sahin N."/>
            <person name="Ay H."/>
            <person name="Saygin H."/>
        </authorList>
    </citation>
    <scope>NUCLEOTIDE SEQUENCE [LARGE SCALE GENOMIC DNA]</scope>
    <source>
        <strain evidence="3 4">CH32</strain>
    </source>
</reference>
<feature type="transmembrane region" description="Helical" evidence="2">
    <location>
        <begin position="58"/>
        <end position="79"/>
    </location>
</feature>
<feature type="transmembrane region" description="Helical" evidence="2">
    <location>
        <begin position="85"/>
        <end position="107"/>
    </location>
</feature>
<evidence type="ECO:0000256" key="1">
    <source>
        <dbReference type="SAM" id="MobiDB-lite"/>
    </source>
</evidence>
<evidence type="ECO:0000313" key="4">
    <source>
        <dbReference type="Proteomes" id="UP000295302"/>
    </source>
</evidence>
<keyword evidence="4" id="KW-1185">Reference proteome</keyword>
<dbReference type="RefSeq" id="WP_132608610.1">
    <property type="nucleotide sequence ID" value="NZ_SMKQ01000003.1"/>
</dbReference>
<accession>A0A4V2YP09</accession>
<evidence type="ECO:0000256" key="2">
    <source>
        <dbReference type="SAM" id="Phobius"/>
    </source>
</evidence>
<feature type="region of interest" description="Disordered" evidence="1">
    <location>
        <begin position="110"/>
        <end position="136"/>
    </location>
</feature>
<keyword evidence="2" id="KW-1133">Transmembrane helix</keyword>
<keyword evidence="2" id="KW-0812">Transmembrane</keyword>
<gene>
    <name evidence="3" type="ORF">E1286_02400</name>
</gene>
<name>A0A4V2YP09_9ACTN</name>
<protein>
    <submittedName>
        <fullName evidence="3">Uncharacterized protein</fullName>
    </submittedName>
</protein>
<comment type="caution">
    <text evidence="3">The sequence shown here is derived from an EMBL/GenBank/DDBJ whole genome shotgun (WGS) entry which is preliminary data.</text>
</comment>
<dbReference type="OrthoDB" id="4557591at2"/>
<dbReference type="AlphaFoldDB" id="A0A4V2YP09"/>
<evidence type="ECO:0000313" key="3">
    <source>
        <dbReference type="EMBL" id="TDD56497.1"/>
    </source>
</evidence>